<feature type="transmembrane region" description="Helical" evidence="1">
    <location>
        <begin position="348"/>
        <end position="366"/>
    </location>
</feature>
<accession>A0ABR2KKK7</accession>
<name>A0ABR2KKK7_9EUKA</name>
<evidence type="ECO:0000313" key="3">
    <source>
        <dbReference type="Proteomes" id="UP001470230"/>
    </source>
</evidence>
<feature type="transmembrane region" description="Helical" evidence="1">
    <location>
        <begin position="269"/>
        <end position="295"/>
    </location>
</feature>
<sequence length="410" mass="48557">MLLYLIPYFYATYHLFNHDKIIKINDYGFTANGSFTLRLNTPNRTGFVIFFLGEEYSTFIRSSYISYNRICNESFPKDIYYRYYLQENKNSTITEVVNKSLVLVPFIANCGQHQLILNVQFKNQYSFLDYREQPLPFIYATISFIYPVITLLWIINSIMYPQFHIKIHTAFAFTAIFKSLSLYLSSRVWYSRSLHDKCSLYLLLISEVIFVFSHSFLFVVNSLAVSGWNTFRERITFDQVMNSGLVSCWFFIMLSICRCTSYSFILIPLYSMALLVGCIYGQMIYSDIVAAFHFIQLNSIPGSNPMMPMKIGLVIRFSGYVSLWMVLFLFVITYFLVCDVPRYIQNTIYEIFVLCVYIIDFVVFRFKKEYEPYYEPEEDEGKIVEPVKQQLIMLKEPNDEWYSMLDTYRF</sequence>
<reference evidence="2 3" key="1">
    <citation type="submission" date="2024-04" db="EMBL/GenBank/DDBJ databases">
        <title>Tritrichomonas musculus Genome.</title>
        <authorList>
            <person name="Alves-Ferreira E."/>
            <person name="Grigg M."/>
            <person name="Lorenzi H."/>
            <person name="Galac M."/>
        </authorList>
    </citation>
    <scope>NUCLEOTIDE SEQUENCE [LARGE SCALE GENOMIC DNA]</scope>
    <source>
        <strain evidence="2 3">EAF2021</strain>
    </source>
</reference>
<evidence type="ECO:0008006" key="4">
    <source>
        <dbReference type="Google" id="ProtNLM"/>
    </source>
</evidence>
<dbReference type="Proteomes" id="UP001470230">
    <property type="component" value="Unassembled WGS sequence"/>
</dbReference>
<dbReference type="EMBL" id="JAPFFF010000004">
    <property type="protein sequence ID" value="KAK8891684.1"/>
    <property type="molecule type" value="Genomic_DNA"/>
</dbReference>
<keyword evidence="1" id="KW-0812">Transmembrane</keyword>
<feature type="transmembrane region" description="Helical" evidence="1">
    <location>
        <begin position="198"/>
        <end position="220"/>
    </location>
</feature>
<feature type="transmembrane region" description="Helical" evidence="1">
    <location>
        <begin position="167"/>
        <end position="186"/>
    </location>
</feature>
<evidence type="ECO:0000313" key="2">
    <source>
        <dbReference type="EMBL" id="KAK8891684.1"/>
    </source>
</evidence>
<evidence type="ECO:0000256" key="1">
    <source>
        <dbReference type="SAM" id="Phobius"/>
    </source>
</evidence>
<proteinExistence type="predicted"/>
<feature type="transmembrane region" description="Helical" evidence="1">
    <location>
        <begin position="315"/>
        <end position="336"/>
    </location>
</feature>
<keyword evidence="3" id="KW-1185">Reference proteome</keyword>
<protein>
    <recommendedName>
        <fullName evidence="4">Intimal thickness related receptor IRP domain-containing protein</fullName>
    </recommendedName>
</protein>
<keyword evidence="1" id="KW-1133">Transmembrane helix</keyword>
<comment type="caution">
    <text evidence="2">The sequence shown here is derived from an EMBL/GenBank/DDBJ whole genome shotgun (WGS) entry which is preliminary data.</text>
</comment>
<organism evidence="2 3">
    <name type="scientific">Tritrichomonas musculus</name>
    <dbReference type="NCBI Taxonomy" id="1915356"/>
    <lineage>
        <taxon>Eukaryota</taxon>
        <taxon>Metamonada</taxon>
        <taxon>Parabasalia</taxon>
        <taxon>Tritrichomonadida</taxon>
        <taxon>Tritrichomonadidae</taxon>
        <taxon>Tritrichomonas</taxon>
    </lineage>
</organism>
<keyword evidence="1" id="KW-0472">Membrane</keyword>
<gene>
    <name evidence="2" type="ORF">M9Y10_028904</name>
</gene>
<feature type="transmembrane region" description="Helical" evidence="1">
    <location>
        <begin position="240"/>
        <end position="257"/>
    </location>
</feature>
<feature type="transmembrane region" description="Helical" evidence="1">
    <location>
        <begin position="137"/>
        <end position="155"/>
    </location>
</feature>